<feature type="chain" id="PRO_5014133943" evidence="2">
    <location>
        <begin position="20"/>
        <end position="120"/>
    </location>
</feature>
<accession>A0A2I3H0X2</accession>
<dbReference type="GO" id="GO:0008233">
    <property type="term" value="F:peptidase activity"/>
    <property type="evidence" value="ECO:0007669"/>
    <property type="project" value="InterPro"/>
</dbReference>
<feature type="region of interest" description="Disordered" evidence="1">
    <location>
        <begin position="24"/>
        <end position="68"/>
    </location>
</feature>
<keyword evidence="2" id="KW-0732">Signal</keyword>
<dbReference type="EMBL" id="ADFV01002583">
    <property type="status" value="NOT_ANNOTATED_CDS"/>
    <property type="molecule type" value="Genomic_DNA"/>
</dbReference>
<dbReference type="GO" id="GO:0005576">
    <property type="term" value="C:extracellular region"/>
    <property type="evidence" value="ECO:0007669"/>
    <property type="project" value="InterPro"/>
</dbReference>
<proteinExistence type="predicted"/>
<protein>
    <submittedName>
        <fullName evidence="3">Dermcidin</fullName>
    </submittedName>
</protein>
<dbReference type="FunCoup" id="A0A2I3H0X2">
    <property type="interactions" value="417"/>
</dbReference>
<dbReference type="PANTHER" id="PTHR40711:SF1">
    <property type="entry name" value="DERMCIDIN"/>
    <property type="match status" value="1"/>
</dbReference>
<dbReference type="Pfam" id="PF15291">
    <property type="entry name" value="Dermcidin"/>
    <property type="match status" value="1"/>
</dbReference>
<organism evidence="3 4">
    <name type="scientific">Nomascus leucogenys</name>
    <name type="common">Northern white-cheeked gibbon</name>
    <name type="synonym">Hylobates leucogenys</name>
    <dbReference type="NCBI Taxonomy" id="61853"/>
    <lineage>
        <taxon>Eukaryota</taxon>
        <taxon>Metazoa</taxon>
        <taxon>Chordata</taxon>
        <taxon>Craniata</taxon>
        <taxon>Vertebrata</taxon>
        <taxon>Euteleostomi</taxon>
        <taxon>Mammalia</taxon>
        <taxon>Eutheria</taxon>
        <taxon>Euarchontoglires</taxon>
        <taxon>Primates</taxon>
        <taxon>Haplorrhini</taxon>
        <taxon>Catarrhini</taxon>
        <taxon>Hylobatidae</taxon>
        <taxon>Nomascus</taxon>
    </lineage>
</organism>
<dbReference type="InParanoid" id="A0A2I3H0X2"/>
<sequence length="120" mass="12299">MRFMTLLFLTALAGALVCAYDPEAASAPGSGNSCHEASAAQKENAGEDSGLARQAPKPRKQRSSLLEKGLDGAKNALGGLGNLGKDVVEDLESVGKGGEETVFGAPVNLTSIRLTSVSRP</sequence>
<name>A0A2I3H0X2_NOMLE</name>
<dbReference type="STRING" id="61853.ENSNLEP00000037283"/>
<dbReference type="Proteomes" id="UP000001073">
    <property type="component" value="Chromosome 11"/>
</dbReference>
<dbReference type="GeneTree" id="ENSGT00940000163391"/>
<dbReference type="Gene3D" id="1.20.5.700">
    <property type="entry name" value="Single helix bin"/>
    <property type="match status" value="1"/>
</dbReference>
<dbReference type="GO" id="GO:0031640">
    <property type="term" value="P:killing of cells of another organism"/>
    <property type="evidence" value="ECO:0007669"/>
    <property type="project" value="InterPro"/>
</dbReference>
<dbReference type="InterPro" id="IPR043557">
    <property type="entry name" value="Dermcidin/Lacritin"/>
</dbReference>
<evidence type="ECO:0000313" key="3">
    <source>
        <dbReference type="Ensembl" id="ENSNLEP00000037283.1"/>
    </source>
</evidence>
<reference evidence="3" key="3">
    <citation type="submission" date="2025-09" db="UniProtKB">
        <authorList>
            <consortium name="Ensembl"/>
        </authorList>
    </citation>
    <scope>IDENTIFICATION</scope>
</reference>
<evidence type="ECO:0000313" key="4">
    <source>
        <dbReference type="Proteomes" id="UP000001073"/>
    </source>
</evidence>
<dbReference type="AlphaFoldDB" id="A0A2I3H0X2"/>
<evidence type="ECO:0000256" key="2">
    <source>
        <dbReference type="SAM" id="SignalP"/>
    </source>
</evidence>
<dbReference type="OMA" id="EWVLGAP"/>
<dbReference type="InterPro" id="IPR028130">
    <property type="entry name" value="Dermcidin"/>
</dbReference>
<reference evidence="3 4" key="1">
    <citation type="submission" date="2012-10" db="EMBL/GenBank/DDBJ databases">
        <authorList>
            <consortium name="Gibbon Genome Sequencing Consortium"/>
        </authorList>
    </citation>
    <scope>NUCLEOTIDE SEQUENCE [LARGE SCALE GENOMIC DNA]</scope>
</reference>
<reference evidence="3" key="2">
    <citation type="submission" date="2025-08" db="UniProtKB">
        <authorList>
            <consortium name="Ensembl"/>
        </authorList>
    </citation>
    <scope>IDENTIFICATION</scope>
</reference>
<dbReference type="PANTHER" id="PTHR40711">
    <property type="entry name" value="DERMCIDIN-RELATED"/>
    <property type="match status" value="1"/>
</dbReference>
<feature type="signal peptide" evidence="2">
    <location>
        <begin position="1"/>
        <end position="19"/>
    </location>
</feature>
<evidence type="ECO:0000256" key="1">
    <source>
        <dbReference type="SAM" id="MobiDB-lite"/>
    </source>
</evidence>
<keyword evidence="4" id="KW-1185">Reference proteome</keyword>
<dbReference type="Ensembl" id="ENSNLET00000037015.1">
    <property type="protein sequence ID" value="ENSNLEP00000037283.1"/>
    <property type="gene ID" value="ENSNLEG00000017623.2"/>
</dbReference>
<gene>
    <name evidence="3" type="primary">DCD</name>
</gene>